<dbReference type="Proteomes" id="UP000271678">
    <property type="component" value="Unassembled WGS sequence"/>
</dbReference>
<evidence type="ECO:0000259" key="1">
    <source>
        <dbReference type="Pfam" id="PF07045"/>
    </source>
</evidence>
<keyword evidence="3" id="KW-1185">Reference proteome</keyword>
<reference evidence="2 3" key="1">
    <citation type="submission" date="2018-11" db="EMBL/GenBank/DDBJ databases">
        <title>Draft genome of Simplicispira Flexivirga sp. BO-16.</title>
        <authorList>
            <person name="Im W.T."/>
        </authorList>
    </citation>
    <scope>NUCLEOTIDE SEQUENCE [LARGE SCALE GENOMIC DNA]</scope>
    <source>
        <strain evidence="2 3">BO-16</strain>
    </source>
</reference>
<dbReference type="Pfam" id="PF07045">
    <property type="entry name" value="DUF1330"/>
    <property type="match status" value="1"/>
</dbReference>
<accession>A0A3M9MKN4</accession>
<dbReference type="RefSeq" id="WP_123269419.1">
    <property type="nucleotide sequence ID" value="NZ_RJJQ01000001.1"/>
</dbReference>
<name>A0A3M9MKN4_9MICO</name>
<protein>
    <submittedName>
        <fullName evidence="2">DUF1330 domain-containing protein</fullName>
    </submittedName>
</protein>
<dbReference type="EMBL" id="RJJQ01000001">
    <property type="protein sequence ID" value="RNI25228.1"/>
    <property type="molecule type" value="Genomic_DNA"/>
</dbReference>
<comment type="caution">
    <text evidence="2">The sequence shown here is derived from an EMBL/GenBank/DDBJ whole genome shotgun (WGS) entry which is preliminary data.</text>
</comment>
<proteinExistence type="predicted"/>
<evidence type="ECO:0000313" key="3">
    <source>
        <dbReference type="Proteomes" id="UP000271678"/>
    </source>
</evidence>
<dbReference type="PANTHER" id="PTHR41521:SF4">
    <property type="entry name" value="BLR0684 PROTEIN"/>
    <property type="match status" value="1"/>
</dbReference>
<dbReference type="OrthoDB" id="9806380at2"/>
<dbReference type="PANTHER" id="PTHR41521">
    <property type="match status" value="1"/>
</dbReference>
<feature type="domain" description="DUF1330" evidence="1">
    <location>
        <begin position="4"/>
        <end position="95"/>
    </location>
</feature>
<dbReference type="Gene3D" id="3.30.70.100">
    <property type="match status" value="1"/>
</dbReference>
<dbReference type="SUPFAM" id="SSF54909">
    <property type="entry name" value="Dimeric alpha+beta barrel"/>
    <property type="match status" value="1"/>
</dbReference>
<dbReference type="InterPro" id="IPR010753">
    <property type="entry name" value="DUF1330"/>
</dbReference>
<gene>
    <name evidence="2" type="ORF">EFY87_00885</name>
</gene>
<sequence length="100" mass="10833">MTAKGYWIARITVHDADGYARYVAAANPVYTAFGGTPLVRGGRFEISEGETRPRNVVIEFPSYQAAMDCYRSAEYQAARAIRQQAADGEVVVVEGAEVAG</sequence>
<evidence type="ECO:0000313" key="2">
    <source>
        <dbReference type="EMBL" id="RNI25228.1"/>
    </source>
</evidence>
<dbReference type="InterPro" id="IPR011008">
    <property type="entry name" value="Dimeric_a/b-barrel"/>
</dbReference>
<dbReference type="AlphaFoldDB" id="A0A3M9MKN4"/>
<organism evidence="2 3">
    <name type="scientific">Flexivirga caeni</name>
    <dbReference type="NCBI Taxonomy" id="2294115"/>
    <lineage>
        <taxon>Bacteria</taxon>
        <taxon>Bacillati</taxon>
        <taxon>Actinomycetota</taxon>
        <taxon>Actinomycetes</taxon>
        <taxon>Micrococcales</taxon>
        <taxon>Dermacoccaceae</taxon>
        <taxon>Flexivirga</taxon>
    </lineage>
</organism>